<feature type="transmembrane region" description="Helical" evidence="1">
    <location>
        <begin position="110"/>
        <end position="132"/>
    </location>
</feature>
<protein>
    <submittedName>
        <fullName evidence="3">DUF4129 domain-containing protein</fullName>
    </submittedName>
</protein>
<proteinExistence type="predicted"/>
<evidence type="ECO:0000313" key="3">
    <source>
        <dbReference type="EMBL" id="RXF67172.1"/>
    </source>
</evidence>
<dbReference type="RefSeq" id="WP_128771355.1">
    <property type="nucleotide sequence ID" value="NZ_RXOC01000020.1"/>
</dbReference>
<dbReference type="Pfam" id="PF13559">
    <property type="entry name" value="DUF4129"/>
    <property type="match status" value="1"/>
</dbReference>
<dbReference type="InterPro" id="IPR025403">
    <property type="entry name" value="TgpA-like_C"/>
</dbReference>
<evidence type="ECO:0000313" key="4">
    <source>
        <dbReference type="Proteomes" id="UP000290848"/>
    </source>
</evidence>
<organism evidence="3 4">
    <name type="scientific">Arcticibacter tournemirensis</name>
    <dbReference type="NCBI Taxonomy" id="699437"/>
    <lineage>
        <taxon>Bacteria</taxon>
        <taxon>Pseudomonadati</taxon>
        <taxon>Bacteroidota</taxon>
        <taxon>Sphingobacteriia</taxon>
        <taxon>Sphingobacteriales</taxon>
        <taxon>Sphingobacteriaceae</taxon>
        <taxon>Arcticibacter</taxon>
    </lineage>
</organism>
<comment type="caution">
    <text evidence="3">The sequence shown here is derived from an EMBL/GenBank/DDBJ whole genome shotgun (WGS) entry which is preliminary data.</text>
</comment>
<accession>A0A4V1KHH1</accession>
<name>A0A4V1KHH1_9SPHI</name>
<sequence>MKTGKILFILFLLFAMIVPGIQAGTVLTVKKDSAGAVVKKAPQALRRDEMHLHVREFSKEALNAYRRDKDFNYDEKGGDTSVSWWERFWGWVWEHFRKIRLSAVPGSATFWKGFFIVAFSAVIIFIIVKLTGMDITLLFKGRPKVVEVPYRESLENIHEISFDEEIENAIGNHDFRLATRLLYLKTLKRLSDSGRIKWELDKTNSAYINELKHPVQKKRFGMLTREFEYVWYGGFPVDLPVFERIRNTFLDFNREVYR</sequence>
<dbReference type="EMBL" id="RXOC01000020">
    <property type="protein sequence ID" value="RXF67172.1"/>
    <property type="molecule type" value="Genomic_DNA"/>
</dbReference>
<gene>
    <name evidence="3" type="ORF">EKH83_20600</name>
</gene>
<evidence type="ECO:0000256" key="1">
    <source>
        <dbReference type="SAM" id="Phobius"/>
    </source>
</evidence>
<keyword evidence="1" id="KW-1133">Transmembrane helix</keyword>
<evidence type="ECO:0000259" key="2">
    <source>
        <dbReference type="Pfam" id="PF13559"/>
    </source>
</evidence>
<keyword evidence="1" id="KW-0812">Transmembrane</keyword>
<keyword evidence="1" id="KW-0472">Membrane</keyword>
<dbReference type="AlphaFoldDB" id="A0A4V1KHH1"/>
<dbReference type="Proteomes" id="UP000290848">
    <property type="component" value="Unassembled WGS sequence"/>
</dbReference>
<feature type="domain" description="Protein-glutamine gamma-glutamyltransferase-like C-terminal" evidence="2">
    <location>
        <begin position="182"/>
        <end position="246"/>
    </location>
</feature>
<reference evidence="3 4" key="1">
    <citation type="submission" date="2018-12" db="EMBL/GenBank/DDBJ databases">
        <title>The Draft Genome Sequence of the Soil Bacterium Pedobacter tournemirensis R1.</title>
        <authorList>
            <person name="He J."/>
        </authorList>
    </citation>
    <scope>NUCLEOTIDE SEQUENCE [LARGE SCALE GENOMIC DNA]</scope>
    <source>
        <strain evidence="3 4">R1</strain>
    </source>
</reference>